<keyword evidence="2" id="KW-1133">Transmembrane helix</keyword>
<dbReference type="AlphaFoldDB" id="A0AAD7N6R9"/>
<organism evidence="4 5">
    <name type="scientific">Mycena maculata</name>
    <dbReference type="NCBI Taxonomy" id="230809"/>
    <lineage>
        <taxon>Eukaryota</taxon>
        <taxon>Fungi</taxon>
        <taxon>Dikarya</taxon>
        <taxon>Basidiomycota</taxon>
        <taxon>Agaricomycotina</taxon>
        <taxon>Agaricomycetes</taxon>
        <taxon>Agaricomycetidae</taxon>
        <taxon>Agaricales</taxon>
        <taxon>Marasmiineae</taxon>
        <taxon>Mycenaceae</taxon>
        <taxon>Mycena</taxon>
    </lineage>
</organism>
<evidence type="ECO:0000256" key="3">
    <source>
        <dbReference type="SAM" id="SignalP"/>
    </source>
</evidence>
<name>A0AAD7N6R9_9AGAR</name>
<evidence type="ECO:0000313" key="5">
    <source>
        <dbReference type="Proteomes" id="UP001215280"/>
    </source>
</evidence>
<feature type="signal peptide" evidence="3">
    <location>
        <begin position="1"/>
        <end position="32"/>
    </location>
</feature>
<feature type="chain" id="PRO_5042187902" evidence="3">
    <location>
        <begin position="33"/>
        <end position="267"/>
    </location>
</feature>
<reference evidence="4" key="1">
    <citation type="submission" date="2023-03" db="EMBL/GenBank/DDBJ databases">
        <title>Massive genome expansion in bonnet fungi (Mycena s.s.) driven by repeated elements and novel gene families across ecological guilds.</title>
        <authorList>
            <consortium name="Lawrence Berkeley National Laboratory"/>
            <person name="Harder C.B."/>
            <person name="Miyauchi S."/>
            <person name="Viragh M."/>
            <person name="Kuo A."/>
            <person name="Thoen E."/>
            <person name="Andreopoulos B."/>
            <person name="Lu D."/>
            <person name="Skrede I."/>
            <person name="Drula E."/>
            <person name="Henrissat B."/>
            <person name="Morin E."/>
            <person name="Kohler A."/>
            <person name="Barry K."/>
            <person name="LaButti K."/>
            <person name="Morin E."/>
            <person name="Salamov A."/>
            <person name="Lipzen A."/>
            <person name="Mereny Z."/>
            <person name="Hegedus B."/>
            <person name="Baldrian P."/>
            <person name="Stursova M."/>
            <person name="Weitz H."/>
            <person name="Taylor A."/>
            <person name="Grigoriev I.V."/>
            <person name="Nagy L.G."/>
            <person name="Martin F."/>
            <person name="Kauserud H."/>
        </authorList>
    </citation>
    <scope>NUCLEOTIDE SEQUENCE</scope>
    <source>
        <strain evidence="4">CBHHK188m</strain>
    </source>
</reference>
<keyword evidence="3" id="KW-0732">Signal</keyword>
<dbReference type="EMBL" id="JARJLG010000097">
    <property type="protein sequence ID" value="KAJ7746791.1"/>
    <property type="molecule type" value="Genomic_DNA"/>
</dbReference>
<feature type="region of interest" description="Disordered" evidence="1">
    <location>
        <begin position="200"/>
        <end position="219"/>
    </location>
</feature>
<evidence type="ECO:0000256" key="1">
    <source>
        <dbReference type="SAM" id="MobiDB-lite"/>
    </source>
</evidence>
<protein>
    <submittedName>
        <fullName evidence="4">Uncharacterized protein</fullName>
    </submittedName>
</protein>
<feature type="transmembrane region" description="Helical" evidence="2">
    <location>
        <begin position="231"/>
        <end position="253"/>
    </location>
</feature>
<sequence length="267" mass="28254">MRRCRGSRLWNWLWLRIGLLLLLISSLPSTRAAGSVNVSIPNTSSEIVYTPFLCNGTVPADDPGCKGGWNATDIAGIATVSTQGPDPDGADIVPQMFMAFRASALYMSTSAVSNATANFTVASTTTSTSTVFDSSAGLVAILNLDESQLTTLTITFIPGQNVSQLDIGSILVAVTDPTETASFLPTMSLPPSMTLPTFLPQSTASPSSASASPSSSSSTQSLSHRAQIAEALGLVLGLGVGLALTAGAVFFWWRRRRRLREQDNMWF</sequence>
<keyword evidence="2" id="KW-0812">Transmembrane</keyword>
<evidence type="ECO:0000256" key="2">
    <source>
        <dbReference type="SAM" id="Phobius"/>
    </source>
</evidence>
<proteinExistence type="predicted"/>
<gene>
    <name evidence="4" type="ORF">DFH07DRAFT_832392</name>
</gene>
<accession>A0AAD7N6R9</accession>
<comment type="caution">
    <text evidence="4">The sequence shown here is derived from an EMBL/GenBank/DDBJ whole genome shotgun (WGS) entry which is preliminary data.</text>
</comment>
<keyword evidence="2" id="KW-0472">Membrane</keyword>
<keyword evidence="5" id="KW-1185">Reference proteome</keyword>
<evidence type="ECO:0000313" key="4">
    <source>
        <dbReference type="EMBL" id="KAJ7746791.1"/>
    </source>
</evidence>
<dbReference type="Proteomes" id="UP001215280">
    <property type="component" value="Unassembled WGS sequence"/>
</dbReference>